<evidence type="ECO:0000256" key="1">
    <source>
        <dbReference type="ARBA" id="ARBA00007563"/>
    </source>
</evidence>
<evidence type="ECO:0000313" key="5">
    <source>
        <dbReference type="Proteomes" id="UP000549394"/>
    </source>
</evidence>
<dbReference type="InterPro" id="IPR029302">
    <property type="entry name" value="IFT43"/>
</dbReference>
<dbReference type="GO" id="GO:0005929">
    <property type="term" value="C:cilium"/>
    <property type="evidence" value="ECO:0007669"/>
    <property type="project" value="TreeGrafter"/>
</dbReference>
<dbReference type="Proteomes" id="UP000549394">
    <property type="component" value="Unassembled WGS sequence"/>
</dbReference>
<dbReference type="GO" id="GO:0035721">
    <property type="term" value="P:intraciliary retrograde transport"/>
    <property type="evidence" value="ECO:0007669"/>
    <property type="project" value="TreeGrafter"/>
</dbReference>
<dbReference type="Pfam" id="PF15305">
    <property type="entry name" value="IFT43"/>
    <property type="match status" value="1"/>
</dbReference>
<reference evidence="4 5" key="1">
    <citation type="submission" date="2020-08" db="EMBL/GenBank/DDBJ databases">
        <authorList>
            <person name="Hejnol A."/>
        </authorList>
    </citation>
    <scope>NUCLEOTIDE SEQUENCE [LARGE SCALE GENOMIC DNA]</scope>
</reference>
<dbReference type="EMBL" id="CAJFCJ010000006">
    <property type="protein sequence ID" value="CAD5116584.1"/>
    <property type="molecule type" value="Genomic_DNA"/>
</dbReference>
<comment type="caution">
    <text evidence="4">The sequence shown here is derived from an EMBL/GenBank/DDBJ whole genome shotgun (WGS) entry which is preliminary data.</text>
</comment>
<feature type="region of interest" description="Disordered" evidence="3">
    <location>
        <begin position="1"/>
        <end position="123"/>
    </location>
</feature>
<dbReference type="OrthoDB" id="206950at2759"/>
<accession>A0A7I8VLK8</accession>
<keyword evidence="2" id="KW-0970">Cilium biogenesis/degradation</keyword>
<name>A0A7I8VLK8_9ANNE</name>
<dbReference type="PANTHER" id="PTHR33724:SF1">
    <property type="entry name" value="INTRAFLAGELLAR TRANSPORT PROTEIN 43 HOMOLOG"/>
    <property type="match status" value="1"/>
</dbReference>
<evidence type="ECO:0000256" key="3">
    <source>
        <dbReference type="SAM" id="MobiDB-lite"/>
    </source>
</evidence>
<sequence>MEKWSDEEMDDAIDGILQVVPSEDATPQENTKEEEQARKGRRAKANVLDGPAEEPDAPADDVPLSTDMHEVTEERVSSGKKEKKGRRRMSGWGDTTNKGFDDDERFKKTHTPPPENDESDNDIPVIPDLEDSNIGDDSGGPQIAMAPNVAVNRVATYRELDNDLLKHAAFLTLDNEIDLKLLAKCLSSESEITEDQKLWEWDRLFTEVTSEMLSEWEENEEVAAS</sequence>
<dbReference type="PANTHER" id="PTHR33724">
    <property type="entry name" value="INTRAFLAGELLAR TRANSPORT PROTEIN 43 HOMOLOG"/>
    <property type="match status" value="1"/>
</dbReference>
<organism evidence="4 5">
    <name type="scientific">Dimorphilus gyrociliatus</name>
    <dbReference type="NCBI Taxonomy" id="2664684"/>
    <lineage>
        <taxon>Eukaryota</taxon>
        <taxon>Metazoa</taxon>
        <taxon>Spiralia</taxon>
        <taxon>Lophotrochozoa</taxon>
        <taxon>Annelida</taxon>
        <taxon>Polychaeta</taxon>
        <taxon>Polychaeta incertae sedis</taxon>
        <taxon>Dinophilidae</taxon>
        <taxon>Dimorphilus</taxon>
    </lineage>
</organism>
<comment type="similarity">
    <text evidence="1">Belongs to the IFT43 family.</text>
</comment>
<protein>
    <submittedName>
        <fullName evidence="4">DgyrCDS5461</fullName>
    </submittedName>
</protein>
<keyword evidence="5" id="KW-1185">Reference proteome</keyword>
<evidence type="ECO:0000256" key="2">
    <source>
        <dbReference type="ARBA" id="ARBA00022794"/>
    </source>
</evidence>
<dbReference type="AlphaFoldDB" id="A0A7I8VLK8"/>
<evidence type="ECO:0000313" key="4">
    <source>
        <dbReference type="EMBL" id="CAD5116584.1"/>
    </source>
</evidence>
<dbReference type="GO" id="GO:0030991">
    <property type="term" value="C:intraciliary transport particle A"/>
    <property type="evidence" value="ECO:0007669"/>
    <property type="project" value="InterPro"/>
</dbReference>
<proteinExistence type="inferred from homology"/>
<feature type="compositionally biased region" description="Basic and acidic residues" evidence="3">
    <location>
        <begin position="67"/>
        <end position="80"/>
    </location>
</feature>
<gene>
    <name evidence="4" type="ORF">DGYR_LOCUS5190</name>
</gene>